<dbReference type="Proteomes" id="UP001232445">
    <property type="component" value="Unassembled WGS sequence"/>
</dbReference>
<dbReference type="SMART" id="SM00228">
    <property type="entry name" value="PDZ"/>
    <property type="match status" value="1"/>
</dbReference>
<dbReference type="Pfam" id="PF13180">
    <property type="entry name" value="PDZ_2"/>
    <property type="match status" value="1"/>
</dbReference>
<keyword evidence="1" id="KW-0720">Serine protease</keyword>
<feature type="domain" description="Peptidase S55" evidence="3">
    <location>
        <begin position="186"/>
        <end position="424"/>
    </location>
</feature>
<feature type="signal peptide" evidence="2">
    <location>
        <begin position="1"/>
        <end position="31"/>
    </location>
</feature>
<feature type="chain" id="PRO_5045370525" evidence="2">
    <location>
        <begin position="32"/>
        <end position="425"/>
    </location>
</feature>
<dbReference type="InterPro" id="IPR009003">
    <property type="entry name" value="Peptidase_S1_PA"/>
</dbReference>
<evidence type="ECO:0000256" key="2">
    <source>
        <dbReference type="SAM" id="SignalP"/>
    </source>
</evidence>
<dbReference type="Pfam" id="PF05580">
    <property type="entry name" value="Peptidase_S55"/>
    <property type="match status" value="1"/>
</dbReference>
<dbReference type="PROSITE" id="PS51494">
    <property type="entry name" value="SPOIVB"/>
    <property type="match status" value="1"/>
</dbReference>
<dbReference type="NCBIfam" id="TIGR02860">
    <property type="entry name" value="spore_IV_B"/>
    <property type="match status" value="1"/>
</dbReference>
<dbReference type="InterPro" id="IPR001478">
    <property type="entry name" value="PDZ"/>
</dbReference>
<dbReference type="EC" id="3.4.21.116" evidence="4"/>
<name>A0ABU0CMS9_9BACI</name>
<dbReference type="SUPFAM" id="SSF50156">
    <property type="entry name" value="PDZ domain-like"/>
    <property type="match status" value="1"/>
</dbReference>
<keyword evidence="1" id="KW-0645">Protease</keyword>
<dbReference type="Gene3D" id="2.30.42.10">
    <property type="match status" value="1"/>
</dbReference>
<gene>
    <name evidence="4" type="ORF">J2S00_000485</name>
</gene>
<evidence type="ECO:0000256" key="1">
    <source>
        <dbReference type="ARBA" id="ARBA00022825"/>
    </source>
</evidence>
<evidence type="ECO:0000313" key="5">
    <source>
        <dbReference type="Proteomes" id="UP001232445"/>
    </source>
</evidence>
<dbReference type="SUPFAM" id="SSF50494">
    <property type="entry name" value="Trypsin-like serine proteases"/>
    <property type="match status" value="1"/>
</dbReference>
<evidence type="ECO:0000259" key="3">
    <source>
        <dbReference type="PROSITE" id="PS51494"/>
    </source>
</evidence>
<dbReference type="InterPro" id="IPR036034">
    <property type="entry name" value="PDZ_sf"/>
</dbReference>
<dbReference type="InterPro" id="IPR008763">
    <property type="entry name" value="Peptidase_S55"/>
</dbReference>
<evidence type="ECO:0000313" key="4">
    <source>
        <dbReference type="EMBL" id="MDQ0337715.1"/>
    </source>
</evidence>
<proteinExistence type="predicted"/>
<keyword evidence="2" id="KW-0732">Signal</keyword>
<protein>
    <submittedName>
        <fullName evidence="4">Stage IV sporulation protein B</fullName>
        <ecNumber evidence="4">3.4.21.116</ecNumber>
    </submittedName>
</protein>
<accession>A0ABU0CMS9</accession>
<keyword evidence="5" id="KW-1185">Reference proteome</keyword>
<keyword evidence="4" id="KW-0378">Hydrolase</keyword>
<comment type="caution">
    <text evidence="4">The sequence shown here is derived from an EMBL/GenBank/DDBJ whole genome shotgun (WGS) entry which is preliminary data.</text>
</comment>
<reference evidence="4 5" key="1">
    <citation type="submission" date="2023-07" db="EMBL/GenBank/DDBJ databases">
        <title>Genomic Encyclopedia of Type Strains, Phase IV (KMG-IV): sequencing the most valuable type-strain genomes for metagenomic binning, comparative biology and taxonomic classification.</title>
        <authorList>
            <person name="Goeker M."/>
        </authorList>
    </citation>
    <scope>NUCLEOTIDE SEQUENCE [LARGE SCALE GENOMIC DNA]</scope>
    <source>
        <strain evidence="4 5">DSM 17740</strain>
    </source>
</reference>
<organism evidence="4 5">
    <name type="scientific">Caldalkalibacillus uzonensis</name>
    <dbReference type="NCBI Taxonomy" id="353224"/>
    <lineage>
        <taxon>Bacteria</taxon>
        <taxon>Bacillati</taxon>
        <taxon>Bacillota</taxon>
        <taxon>Bacilli</taxon>
        <taxon>Bacillales</taxon>
        <taxon>Bacillaceae</taxon>
        <taxon>Caldalkalibacillus</taxon>
    </lineage>
</organism>
<sequence>MLFQKKIKIIGLCLVALTLFVVTSTPFQDFASIPDEIRLFEGKHFSFPSALPVSGEVESSNPEVADIEENVIQAIGSGTTELQVKVGNFPIKKVKVNVLPDLKVYPGGQSIGVQLQSVGPLIVGHHFIETDEGKVSPAEEANMRIGDMIVKINGQSIKTLDEIGKFVNRAGENGEALEVELVRGKETLNVNVKPVFDKREKTYRLGAYIRNSAAGVGTLTFIHPESGAYGALGHVITDVDTQKPIVVGEGAILESNVNAIEKGVRGGPGEKLSQIHNNKVLGDVKKNTPFGIFGHMKGPIKNGVIDEPIPVALSEEVKKGPAQILTVVEGQKVELFDIEIVEIMEQKFPATKGLIIKVTDPDLLEKTGGIVQGMSGSPIIQDGKLVGAVTHVFVNDPTSGYGLFIEWMLNDAGIVDQSEQKPKAS</sequence>
<dbReference type="GO" id="GO:0016787">
    <property type="term" value="F:hydrolase activity"/>
    <property type="evidence" value="ECO:0007669"/>
    <property type="project" value="UniProtKB-KW"/>
</dbReference>
<dbReference type="InterPro" id="IPR014219">
    <property type="entry name" value="SpoIVB"/>
</dbReference>
<dbReference type="EMBL" id="JAUSUQ010000001">
    <property type="protein sequence ID" value="MDQ0337715.1"/>
    <property type="molecule type" value="Genomic_DNA"/>
</dbReference>